<accession>A0A837GCQ1</accession>
<organism evidence="2">
    <name type="scientific">Vibrio coralliilyticus</name>
    <dbReference type="NCBI Taxonomy" id="190893"/>
    <lineage>
        <taxon>Bacteria</taxon>
        <taxon>Pseudomonadati</taxon>
        <taxon>Pseudomonadota</taxon>
        <taxon>Gammaproteobacteria</taxon>
        <taxon>Vibrionales</taxon>
        <taxon>Vibrionaceae</taxon>
        <taxon>Vibrio</taxon>
    </lineage>
</organism>
<keyword evidence="1" id="KW-0732">Signal</keyword>
<evidence type="ECO:0000313" key="2">
    <source>
        <dbReference type="EMBL" id="KJY77119.1"/>
    </source>
</evidence>
<name>A0A837GCQ1_9VIBR</name>
<feature type="signal peptide" evidence="1">
    <location>
        <begin position="1"/>
        <end position="37"/>
    </location>
</feature>
<evidence type="ECO:0000256" key="1">
    <source>
        <dbReference type="SAM" id="SignalP"/>
    </source>
</evidence>
<dbReference type="EMBL" id="JXXR01000002">
    <property type="protein sequence ID" value="KJY77119.1"/>
    <property type="molecule type" value="Genomic_DNA"/>
</dbReference>
<protein>
    <submittedName>
        <fullName evidence="2">Uncharacterized protein</fullName>
    </submittedName>
</protein>
<proteinExistence type="predicted"/>
<sequence length="134" mass="14861">MFPQSYIHSAKNLTGNKMKFLRYLAATLLITSNMTNAAYTHSKESTITYLSVYSRSSAPGDVFIRLSDPAPECVGGYYVLDTSPGKAEILSFALSAYHANKKILIDAFDEPNWRGSPSNNSTCEIEGIRFAEYE</sequence>
<dbReference type="AlphaFoldDB" id="A0A837GCQ1"/>
<feature type="chain" id="PRO_5032460792" evidence="1">
    <location>
        <begin position="38"/>
        <end position="134"/>
    </location>
</feature>
<comment type="caution">
    <text evidence="2">The sequence shown here is derived from an EMBL/GenBank/DDBJ whole genome shotgun (WGS) entry which is preliminary data.</text>
</comment>
<reference evidence="2" key="1">
    <citation type="journal article" date="2015" name="BMC Genomics">
        <title>Genome mining reveals unlocked bioactive potential of marine Gram-negative bacteria.</title>
        <authorList>
            <person name="Machado H."/>
            <person name="Sonnenschein E.C."/>
            <person name="Melchiorsen J."/>
            <person name="Gram L."/>
        </authorList>
    </citation>
    <scope>NUCLEOTIDE SEQUENCE</scope>
    <source>
        <strain evidence="2">S2052</strain>
    </source>
</reference>
<gene>
    <name evidence="2" type="ORF">TW71_04690</name>
</gene>